<reference evidence="1 2" key="1">
    <citation type="submission" date="2019-06" db="EMBL/GenBank/DDBJ databases">
        <title>Martelella lutilitoris sp. nov., isolated from a tidal mudflat.</title>
        <authorList>
            <person name="Kim Y.-J."/>
        </authorList>
    </citation>
    <scope>NUCLEOTIDE SEQUENCE [LARGE SCALE GENOMIC DNA]</scope>
    <source>
        <strain evidence="1 2">GH2-6</strain>
    </source>
</reference>
<organism evidence="1 2">
    <name type="scientific">Martelella lutilitoris</name>
    <dbReference type="NCBI Taxonomy" id="2583532"/>
    <lineage>
        <taxon>Bacteria</taxon>
        <taxon>Pseudomonadati</taxon>
        <taxon>Pseudomonadota</taxon>
        <taxon>Alphaproteobacteria</taxon>
        <taxon>Hyphomicrobiales</taxon>
        <taxon>Aurantimonadaceae</taxon>
        <taxon>Martelella</taxon>
    </lineage>
</organism>
<dbReference type="EMBL" id="VCLB01000003">
    <property type="protein sequence ID" value="TNB48515.1"/>
    <property type="molecule type" value="Genomic_DNA"/>
</dbReference>
<dbReference type="OrthoDB" id="9806524at2"/>
<protein>
    <submittedName>
        <fullName evidence="1">SapC family protein</fullName>
    </submittedName>
</protein>
<evidence type="ECO:0000313" key="2">
    <source>
        <dbReference type="Proteomes" id="UP000307874"/>
    </source>
</evidence>
<dbReference type="InterPro" id="IPR010836">
    <property type="entry name" value="SapC"/>
</dbReference>
<sequence>MKNNGLPLFYSTPQVLRFEDHKDLVLERKQDFSFAAKTNAVPLSPVEFVPASRHYPIVFVKGDSLPTAVAVTGLKEGQNLFVDSDGKWREGTYIPAYVRRYPFILIQSEDKSQTVLGFDGSCDRIKSASEAEDGAALFAEDGKAGEATAPMMEFCNSFHQSSLRGNDFAKALAEQNLLVDKQVNMSFADKSHYRLDGLLVVDEERFRDLPQDVLIDWHKRGFNDAVVLHLASTQNWQTLLDLNEKAAPAKAA</sequence>
<dbReference type="Proteomes" id="UP000307874">
    <property type="component" value="Unassembled WGS sequence"/>
</dbReference>
<dbReference type="RefSeq" id="WP_138747423.1">
    <property type="nucleotide sequence ID" value="NZ_VCLB01000003.1"/>
</dbReference>
<name>A0A5C4JSU0_9HYPH</name>
<dbReference type="Pfam" id="PF07277">
    <property type="entry name" value="SapC"/>
    <property type="match status" value="1"/>
</dbReference>
<gene>
    <name evidence="1" type="ORF">FF124_05090</name>
</gene>
<keyword evidence="2" id="KW-1185">Reference proteome</keyword>
<proteinExistence type="predicted"/>
<evidence type="ECO:0000313" key="1">
    <source>
        <dbReference type="EMBL" id="TNB48515.1"/>
    </source>
</evidence>
<dbReference type="AlphaFoldDB" id="A0A5C4JSU0"/>
<comment type="caution">
    <text evidence="1">The sequence shown here is derived from an EMBL/GenBank/DDBJ whole genome shotgun (WGS) entry which is preliminary data.</text>
</comment>
<accession>A0A5C4JSU0</accession>